<reference evidence="1 2" key="1">
    <citation type="submission" date="2016-03" db="EMBL/GenBank/DDBJ databases">
        <authorList>
            <person name="Devillers H."/>
        </authorList>
    </citation>
    <scope>NUCLEOTIDE SEQUENCE [LARGE SCALE GENOMIC DNA]</scope>
    <source>
        <strain evidence="1">CBS 10888</strain>
    </source>
</reference>
<evidence type="ECO:0000313" key="2">
    <source>
        <dbReference type="Proteomes" id="UP000190274"/>
    </source>
</evidence>
<dbReference type="InterPro" id="IPR012483">
    <property type="entry name" value="Mba1_Saccharomycetales"/>
</dbReference>
<name>A0A1G4J516_9SACH</name>
<dbReference type="GO" id="GO:0005743">
    <property type="term" value="C:mitochondrial inner membrane"/>
    <property type="evidence" value="ECO:0007669"/>
    <property type="project" value="EnsemblFungi"/>
</dbReference>
<dbReference type="PIRSF" id="PIRSF022613">
    <property type="entry name" value="MBA1"/>
    <property type="match status" value="1"/>
</dbReference>
<dbReference type="Pfam" id="PF07961">
    <property type="entry name" value="MBA1"/>
    <property type="match status" value="1"/>
</dbReference>
<dbReference type="GO" id="GO:0070131">
    <property type="term" value="P:positive regulation of mitochondrial translation"/>
    <property type="evidence" value="ECO:0007669"/>
    <property type="project" value="EnsemblFungi"/>
</dbReference>
<sequence length="275" mass="31728">MFLSALPRTTLRTSRNGLLLSRSLSVTTSSWQQAEGANKKSKPADFNPRHLGISSELYIPPSYKNLPNFFRHPVVFSNALIRRIYTFGLNTVQVALFRYQSGFKPNFLLWKNRAIESYVQVNKAFAARNLASVKPHISLWVEESLSSRAKQIPKTIDLDWQLLKFHKVPKLTSVQVMMIPGRPLEHIQLIYKFETKQRLIKLNKRTHETENLDRDVTDYVAFLCDASTDELILIGSVFESHPQAKLPKNYEDNMQTAIQRMKTCGDLYRVDVKDK</sequence>
<dbReference type="GO" id="GO:0097177">
    <property type="term" value="F:mitochondrial ribosome binding"/>
    <property type="evidence" value="ECO:0007669"/>
    <property type="project" value="EnsemblFungi"/>
</dbReference>
<evidence type="ECO:0000313" key="1">
    <source>
        <dbReference type="EMBL" id="SCU84850.1"/>
    </source>
</evidence>
<dbReference type="Proteomes" id="UP000190274">
    <property type="component" value="Chromosome D"/>
</dbReference>
<keyword evidence="2" id="KW-1185">Reference proteome</keyword>
<dbReference type="GO" id="GO:0032979">
    <property type="term" value="P:protein insertion into mitochondrial inner membrane from matrix"/>
    <property type="evidence" value="ECO:0007669"/>
    <property type="project" value="EnsemblFungi"/>
</dbReference>
<dbReference type="Gene3D" id="3.10.450.240">
    <property type="match status" value="1"/>
</dbReference>
<accession>A0A1G4J516</accession>
<gene>
    <name evidence="1" type="ORF">LADA_0D04192G</name>
</gene>
<dbReference type="STRING" id="1266660.A0A1G4J516"/>
<proteinExistence type="predicted"/>
<dbReference type="PANTHER" id="PTHR13333">
    <property type="entry name" value="M-AAA PROTEASE-INTERACTING PROTEIN 1, MITOCHONDRIAL"/>
    <property type="match status" value="1"/>
</dbReference>
<dbReference type="InterPro" id="IPR024621">
    <property type="entry name" value="Mba1"/>
</dbReference>
<dbReference type="EMBL" id="LT598454">
    <property type="protein sequence ID" value="SCU84850.1"/>
    <property type="molecule type" value="Genomic_DNA"/>
</dbReference>
<dbReference type="AlphaFoldDB" id="A0A1G4J516"/>
<protein>
    <submittedName>
        <fullName evidence="1">LADA_0D04192g1_1</fullName>
    </submittedName>
</protein>
<organism evidence="1 2">
    <name type="scientific">Lachancea dasiensis</name>
    <dbReference type="NCBI Taxonomy" id="1072105"/>
    <lineage>
        <taxon>Eukaryota</taxon>
        <taxon>Fungi</taxon>
        <taxon>Dikarya</taxon>
        <taxon>Ascomycota</taxon>
        <taxon>Saccharomycotina</taxon>
        <taxon>Saccharomycetes</taxon>
        <taxon>Saccharomycetales</taxon>
        <taxon>Saccharomycetaceae</taxon>
        <taxon>Lachancea</taxon>
    </lineage>
</organism>
<dbReference type="PANTHER" id="PTHR13333:SF5">
    <property type="entry name" value="M-AAA PROTEASE-INTERACTING PROTEIN 1, MITOCHONDRIAL"/>
    <property type="match status" value="1"/>
</dbReference>
<dbReference type="OrthoDB" id="19619at2759"/>